<proteinExistence type="predicted"/>
<reference evidence="2 6" key="1">
    <citation type="submission" date="2017-09" db="EMBL/GenBank/DDBJ databases">
        <title>Complete genome of Salmonella enterica subsp. diarizonae isolated from stool of a patient with bacterial enteropathy.</title>
        <authorList>
            <person name="Zhou J."/>
            <person name="Chen Q."/>
            <person name="Guo L."/>
            <person name="Fan J."/>
        </authorList>
    </citation>
    <scope>NUCLEOTIDE SEQUENCE [LARGE SCALE GENOMIC DNA]</scope>
    <source>
        <strain evidence="2 6">HZS154</strain>
    </source>
</reference>
<organism evidence="2 6">
    <name type="scientific">Salmonella diarizonae</name>
    <dbReference type="NCBI Taxonomy" id="59204"/>
    <lineage>
        <taxon>Bacteria</taxon>
        <taxon>Pseudomonadati</taxon>
        <taxon>Pseudomonadota</taxon>
        <taxon>Gammaproteobacteria</taxon>
        <taxon>Enterobacterales</taxon>
        <taxon>Enterobacteriaceae</taxon>
        <taxon>Salmonella</taxon>
    </lineage>
</organism>
<dbReference type="Proteomes" id="UP000885362">
    <property type="component" value="Unassembled WGS sequence"/>
</dbReference>
<dbReference type="EMBL" id="CP023345">
    <property type="protein sequence ID" value="ATW54134.1"/>
    <property type="molecule type" value="Genomic_DNA"/>
</dbReference>
<protein>
    <submittedName>
        <fullName evidence="2">Uncharacterized protein</fullName>
    </submittedName>
</protein>
<dbReference type="EMBL" id="AAIBIC010000002">
    <property type="protein sequence ID" value="ECC3912755.1"/>
    <property type="molecule type" value="Genomic_DNA"/>
</dbReference>
<dbReference type="EMBL" id="RSHK01000021">
    <property type="protein sequence ID" value="MIE71595.1"/>
    <property type="molecule type" value="Genomic_DNA"/>
</dbReference>
<sequence>MSIVIPHNENYLFDDDFDSITVKMTVLKDHIFIAFQLCKRISLFINFPLPLLCHHSFYLVVILVVLTNSKFKFSQLLTKAIPVREPDFSIKTSQ</sequence>
<keyword evidence="1" id="KW-1133">Transmembrane helix</keyword>
<name>A0A2I5HF40_SALDZ</name>
<keyword evidence="1" id="KW-0472">Membrane</keyword>
<reference evidence="5 7" key="2">
    <citation type="submission" date="2018-06" db="EMBL/GenBank/DDBJ databases">
        <authorList>
            <consortium name="Pathogen Informatics"/>
            <person name="Doyle S."/>
        </authorList>
    </citation>
    <scope>NUCLEOTIDE SEQUENCE [LARGE SCALE GENOMIC DNA]</scope>
    <source>
        <strain evidence="5 7">NCTC10060</strain>
    </source>
</reference>
<evidence type="ECO:0000313" key="7">
    <source>
        <dbReference type="Proteomes" id="UP000254633"/>
    </source>
</evidence>
<dbReference type="AlphaFoldDB" id="A0A2I5HF40"/>
<evidence type="ECO:0000313" key="6">
    <source>
        <dbReference type="Proteomes" id="UP000230639"/>
    </source>
</evidence>
<evidence type="ECO:0000313" key="5">
    <source>
        <dbReference type="EMBL" id="SUG55114.1"/>
    </source>
</evidence>
<reference evidence="4" key="3">
    <citation type="submission" date="2018-08" db="EMBL/GenBank/DDBJ databases">
        <authorList>
            <consortium name="GenomeTrakr network: Whole genome sequencing for foodborne pathogen traceback"/>
        </authorList>
    </citation>
    <scope>NUCLEOTIDE SEQUENCE [LARGE SCALE GENOMIC DNA]</scope>
    <source>
        <strain evidence="4">FMA0132</strain>
    </source>
</reference>
<keyword evidence="1" id="KW-0812">Transmembrane</keyword>
<evidence type="ECO:0000313" key="3">
    <source>
        <dbReference type="EMBL" id="ECC3912755.1"/>
    </source>
</evidence>
<dbReference type="Proteomes" id="UP000230639">
    <property type="component" value="Chromosome"/>
</dbReference>
<dbReference type="Proteomes" id="UP000839735">
    <property type="component" value="Unassembled WGS sequence"/>
</dbReference>
<dbReference type="EMBL" id="UGXH01000003">
    <property type="protein sequence ID" value="SUG55114.1"/>
    <property type="molecule type" value="Genomic_DNA"/>
</dbReference>
<gene>
    <name evidence="2" type="ORF">CNQ75_06030</name>
    <name evidence="3" type="ORF">CTQ69_01460</name>
    <name evidence="4" type="ORF">EL06_19755</name>
    <name evidence="5" type="ORF">NCTC10060_02237</name>
</gene>
<evidence type="ECO:0000313" key="2">
    <source>
        <dbReference type="EMBL" id="ATW54134.1"/>
    </source>
</evidence>
<evidence type="ECO:0000313" key="4">
    <source>
        <dbReference type="EMBL" id="MIE71595.1"/>
    </source>
</evidence>
<evidence type="ECO:0000256" key="1">
    <source>
        <dbReference type="SAM" id="Phobius"/>
    </source>
</evidence>
<dbReference type="Proteomes" id="UP000254633">
    <property type="component" value="Unassembled WGS sequence"/>
</dbReference>
<reference evidence="3" key="4">
    <citation type="submission" date="2018-08" db="EMBL/GenBank/DDBJ databases">
        <authorList>
            <person name="Ashton P.M."/>
            <person name="Dallman T."/>
            <person name="Nair S."/>
            <person name="De Pinna E."/>
            <person name="Peters T."/>
            <person name="Grant K."/>
        </authorList>
    </citation>
    <scope>NUCLEOTIDE SEQUENCE [LARGE SCALE GENOMIC DNA]</scope>
    <source>
        <strain evidence="3">294779</strain>
    </source>
</reference>
<accession>A0A2I5HF40</accession>
<feature type="transmembrane region" description="Helical" evidence="1">
    <location>
        <begin position="47"/>
        <end position="66"/>
    </location>
</feature>